<dbReference type="InterPro" id="IPR014746">
    <property type="entry name" value="Gln_synth/guanido_kin_cat_dom"/>
</dbReference>
<dbReference type="AlphaFoldDB" id="A0A447IKT6"/>
<proteinExistence type="inferred from homology"/>
<dbReference type="RefSeq" id="WP_126153822.1">
    <property type="nucleotide sequence ID" value="NZ_UZWE01000025.1"/>
</dbReference>
<evidence type="ECO:0000256" key="3">
    <source>
        <dbReference type="ARBA" id="ARBA00022842"/>
    </source>
</evidence>
<dbReference type="PROSITE" id="PS51987">
    <property type="entry name" value="GS_CATALYTIC"/>
    <property type="match status" value="1"/>
</dbReference>
<dbReference type="EMBL" id="UZWE01000025">
    <property type="protein sequence ID" value="VDS08135.1"/>
    <property type="molecule type" value="Genomic_DNA"/>
</dbReference>
<feature type="domain" description="GS catalytic" evidence="6">
    <location>
        <begin position="117"/>
        <end position="452"/>
    </location>
</feature>
<dbReference type="Gene3D" id="3.30.590.10">
    <property type="entry name" value="Glutamine synthetase/guanido kinase, catalytic domain"/>
    <property type="match status" value="1"/>
</dbReference>
<dbReference type="PROSITE" id="PS00181">
    <property type="entry name" value="GLNA_ATP"/>
    <property type="match status" value="1"/>
</dbReference>
<comment type="similarity">
    <text evidence="4 5">Belongs to the glutamine synthetase family.</text>
</comment>
<name>A0A447IKT6_9RHOB</name>
<protein>
    <submittedName>
        <fullName evidence="7">Gamma-glutamylputrescine synthetase PuuA</fullName>
        <ecNumber evidence="7">6.3.1.11</ecNumber>
    </submittedName>
</protein>
<dbReference type="EC" id="6.3.1.11" evidence="7"/>
<evidence type="ECO:0000256" key="5">
    <source>
        <dbReference type="RuleBase" id="RU000384"/>
    </source>
</evidence>
<evidence type="ECO:0000313" key="7">
    <source>
        <dbReference type="EMBL" id="VDS08135.1"/>
    </source>
</evidence>
<reference evidence="7 8" key="1">
    <citation type="submission" date="2018-12" db="EMBL/GenBank/DDBJ databases">
        <authorList>
            <person name="Criscuolo A."/>
        </authorList>
    </citation>
    <scope>NUCLEOTIDE SEQUENCE [LARGE SCALE GENOMIC DNA]</scope>
    <source>
        <strain evidence="7">ACIP1116241</strain>
    </source>
</reference>
<evidence type="ECO:0000256" key="1">
    <source>
        <dbReference type="ARBA" id="ARBA00001946"/>
    </source>
</evidence>
<keyword evidence="8" id="KW-1185">Reference proteome</keyword>
<keyword evidence="2 7" id="KW-0436">Ligase</keyword>
<evidence type="ECO:0000313" key="8">
    <source>
        <dbReference type="Proteomes" id="UP000270743"/>
    </source>
</evidence>
<accession>A0A447IKT6</accession>
<dbReference type="SUPFAM" id="SSF55931">
    <property type="entry name" value="Glutamine synthetase/guanido kinase"/>
    <property type="match status" value="1"/>
</dbReference>
<sequence length="452" mass="50150">MSDWIDRLPQAARDFVAGRRLDEVECILADIAGVARGKAMPASKFARQEKFYLPNSIFLQTITGEWADNPAGAFTEPDMILTPDFSTATAAPWTADWTLQVIHDAYDQQGNPVPIAPRNVLKRIVGLYAERGWKPVVAPEMEFFLVARNIDPNQPIIPPMGRTGRRAAAKQAYSMSAVDEYGKVIDDIYDFAEAQGFEIDGILQEGGAGQVEINLNHGDPVALADEIFYFKRLIREAALRHDCFATFMAKPIEGEPGSAMHIHHSVIDVATGQNLFSDEKGRETPQFLHFIAGMQKHLPAAVALLAPYVNSYRRYVPDFAAPINLEWGRDNRTTGLRVPISSPEARRVENRLAGMDCNPYLGIAASLACGYLGLVEAENPRGECLGDAYMSSQDELPYNLGDALDIMAESAPMRSVLGEDFAAVYESVKRNEYKEFLQVISPWEREHLLLNV</sequence>
<comment type="cofactor">
    <cofactor evidence="1">
        <name>Mg(2+)</name>
        <dbReference type="ChEBI" id="CHEBI:18420"/>
    </cofactor>
</comment>
<keyword evidence="3" id="KW-0460">Magnesium</keyword>
<gene>
    <name evidence="7" type="primary">puuA_1</name>
    <name evidence="7" type="ORF">PARHAE_01318</name>
</gene>
<dbReference type="SMART" id="SM01230">
    <property type="entry name" value="Gln-synt_C"/>
    <property type="match status" value="1"/>
</dbReference>
<evidence type="ECO:0000256" key="2">
    <source>
        <dbReference type="ARBA" id="ARBA00022598"/>
    </source>
</evidence>
<dbReference type="GO" id="GO:0034024">
    <property type="term" value="F:glutamate-putrescine ligase activity"/>
    <property type="evidence" value="ECO:0007669"/>
    <property type="project" value="UniProtKB-EC"/>
</dbReference>
<dbReference type="InterPro" id="IPR008146">
    <property type="entry name" value="Gln_synth_cat_dom"/>
</dbReference>
<dbReference type="GO" id="GO:0006598">
    <property type="term" value="P:polyamine catabolic process"/>
    <property type="evidence" value="ECO:0007669"/>
    <property type="project" value="TreeGrafter"/>
</dbReference>
<evidence type="ECO:0000259" key="6">
    <source>
        <dbReference type="PROSITE" id="PS51987"/>
    </source>
</evidence>
<dbReference type="Pfam" id="PF00120">
    <property type="entry name" value="Gln-synt_C"/>
    <property type="match status" value="1"/>
</dbReference>
<dbReference type="OrthoDB" id="9807095at2"/>
<dbReference type="SUPFAM" id="SSF54368">
    <property type="entry name" value="Glutamine synthetase, N-terminal domain"/>
    <property type="match status" value="1"/>
</dbReference>
<dbReference type="PANTHER" id="PTHR43785">
    <property type="entry name" value="GAMMA-GLUTAMYLPUTRESCINE SYNTHETASE"/>
    <property type="match status" value="1"/>
</dbReference>
<dbReference type="InterPro" id="IPR027303">
    <property type="entry name" value="Gln_synth_gly_rich_site"/>
</dbReference>
<dbReference type="PANTHER" id="PTHR43785:SF3">
    <property type="entry name" value="GS CATALYTIC DOMAIN-CONTAINING PROTEIN"/>
    <property type="match status" value="1"/>
</dbReference>
<dbReference type="GO" id="GO:0006542">
    <property type="term" value="P:glutamine biosynthetic process"/>
    <property type="evidence" value="ECO:0007669"/>
    <property type="project" value="InterPro"/>
</dbReference>
<dbReference type="Proteomes" id="UP000270743">
    <property type="component" value="Unassembled WGS sequence"/>
</dbReference>
<dbReference type="Gene3D" id="3.10.20.70">
    <property type="entry name" value="Glutamine synthetase, N-terminal domain"/>
    <property type="match status" value="1"/>
</dbReference>
<dbReference type="InterPro" id="IPR036651">
    <property type="entry name" value="Gln_synt_N_sf"/>
</dbReference>
<organism evidence="7 8">
    <name type="scientific">Paracoccus haematequi</name>
    <dbReference type="NCBI Taxonomy" id="2491866"/>
    <lineage>
        <taxon>Bacteria</taxon>
        <taxon>Pseudomonadati</taxon>
        <taxon>Pseudomonadota</taxon>
        <taxon>Alphaproteobacteria</taxon>
        <taxon>Rhodobacterales</taxon>
        <taxon>Paracoccaceae</taxon>
        <taxon>Paracoccus</taxon>
    </lineage>
</organism>
<evidence type="ECO:0000256" key="4">
    <source>
        <dbReference type="PROSITE-ProRule" id="PRU01331"/>
    </source>
</evidence>
<dbReference type="GO" id="GO:0004356">
    <property type="term" value="F:glutamine synthetase activity"/>
    <property type="evidence" value="ECO:0007669"/>
    <property type="project" value="InterPro"/>
</dbReference>